<keyword evidence="2" id="KW-0833">Ubl conjugation pathway</keyword>
<dbReference type="PROSITE" id="PS50127">
    <property type="entry name" value="UBC_2"/>
    <property type="match status" value="1"/>
</dbReference>
<dbReference type="Proteomes" id="UP000644660">
    <property type="component" value="Unassembled WGS sequence"/>
</dbReference>
<dbReference type="GeneID" id="64855121"/>
<evidence type="ECO:0000313" key="6">
    <source>
        <dbReference type="EMBL" id="CAB4252005.1"/>
    </source>
</evidence>
<accession>A0A8H2ZFP8</accession>
<organism evidence="6 7">
    <name type="scientific">Maudiozyma barnettii</name>
    <dbReference type="NCBI Taxonomy" id="61262"/>
    <lineage>
        <taxon>Eukaryota</taxon>
        <taxon>Fungi</taxon>
        <taxon>Dikarya</taxon>
        <taxon>Ascomycota</taxon>
        <taxon>Saccharomycotina</taxon>
        <taxon>Saccharomycetes</taxon>
        <taxon>Saccharomycetales</taxon>
        <taxon>Saccharomycetaceae</taxon>
        <taxon>Maudiozyma</taxon>
    </lineage>
</organism>
<dbReference type="SUPFAM" id="SSF54495">
    <property type="entry name" value="UBC-like"/>
    <property type="match status" value="1"/>
</dbReference>
<keyword evidence="7" id="KW-1185">Reference proteome</keyword>
<sequence length="149" mass="17002">MSRLVKEYKAIMAQDDILLLPQTQDDLASWIAILVGPKDTPFEGYDFRLLITIPESYPNTPPQVKFEPNHMPHVNVNYETGEICLDILKGEWSPVYNLLYTVQSIQRLLSEPNADSPLNLELGILMREGDQAAYNGLVKYYLTRNDSTK</sequence>
<evidence type="ECO:0000256" key="2">
    <source>
        <dbReference type="ARBA" id="ARBA00022786"/>
    </source>
</evidence>
<evidence type="ECO:0000259" key="5">
    <source>
        <dbReference type="PROSITE" id="PS50127"/>
    </source>
</evidence>
<reference evidence="6 7" key="1">
    <citation type="submission" date="2020-05" db="EMBL/GenBank/DDBJ databases">
        <authorList>
            <person name="Casaregola S."/>
            <person name="Devillers H."/>
            <person name="Grondin C."/>
        </authorList>
    </citation>
    <scope>NUCLEOTIDE SEQUENCE [LARGE SCALE GENOMIC DNA]</scope>
    <source>
        <strain evidence="6 7">CLIB 1767</strain>
    </source>
</reference>
<protein>
    <submittedName>
        <fullName evidence="6">Similar to Saccharomyces cerevisiae YGR133W PEX4 Peroxisomal ubiquitin conjugating enzyme required for peroxisomal matrix protein import and peroxisome biogenesis</fullName>
    </submittedName>
</protein>
<dbReference type="InterPro" id="IPR000608">
    <property type="entry name" value="UBC"/>
</dbReference>
<keyword evidence="3" id="KW-0067">ATP-binding</keyword>
<feature type="domain" description="UBC core" evidence="5">
    <location>
        <begin position="1"/>
        <end position="147"/>
    </location>
</feature>
<dbReference type="CDD" id="cd23812">
    <property type="entry name" value="UBCc_ScPEX4-like"/>
    <property type="match status" value="1"/>
</dbReference>
<comment type="pathway">
    <text evidence="4">Protein modification.</text>
</comment>
<evidence type="ECO:0000256" key="1">
    <source>
        <dbReference type="ARBA" id="ARBA00022741"/>
    </source>
</evidence>
<dbReference type="OrthoDB" id="9973183at2759"/>
<evidence type="ECO:0000313" key="7">
    <source>
        <dbReference type="Proteomes" id="UP000644660"/>
    </source>
</evidence>
<gene>
    <name evidence="6" type="ORF">KABA2_01S03806</name>
</gene>
<evidence type="ECO:0000256" key="4">
    <source>
        <dbReference type="ARBA" id="ARBA00043952"/>
    </source>
</evidence>
<dbReference type="AlphaFoldDB" id="A0A8H2ZFP8"/>
<dbReference type="RefSeq" id="XP_041404044.1">
    <property type="nucleotide sequence ID" value="XM_041548110.1"/>
</dbReference>
<name>A0A8H2ZFP8_9SACH</name>
<dbReference type="PANTHER" id="PTHR24067">
    <property type="entry name" value="UBIQUITIN-CONJUGATING ENZYME E2"/>
    <property type="match status" value="1"/>
</dbReference>
<dbReference type="Pfam" id="PF00179">
    <property type="entry name" value="UQ_con"/>
    <property type="match status" value="1"/>
</dbReference>
<evidence type="ECO:0000256" key="3">
    <source>
        <dbReference type="ARBA" id="ARBA00022840"/>
    </source>
</evidence>
<dbReference type="InterPro" id="IPR016135">
    <property type="entry name" value="UBQ-conjugating_enzyme/RWD"/>
</dbReference>
<keyword evidence="1" id="KW-0547">Nucleotide-binding</keyword>
<dbReference type="InterPro" id="IPR050113">
    <property type="entry name" value="Ub_conjugating_enzyme"/>
</dbReference>
<proteinExistence type="predicted"/>
<dbReference type="Gene3D" id="3.10.110.10">
    <property type="entry name" value="Ubiquitin Conjugating Enzyme"/>
    <property type="match status" value="1"/>
</dbReference>
<dbReference type="EMBL" id="CAEFZW010000001">
    <property type="protein sequence ID" value="CAB4252005.1"/>
    <property type="molecule type" value="Genomic_DNA"/>
</dbReference>
<comment type="caution">
    <text evidence="6">The sequence shown here is derived from an EMBL/GenBank/DDBJ whole genome shotgun (WGS) entry which is preliminary data.</text>
</comment>
<dbReference type="GO" id="GO:0005524">
    <property type="term" value="F:ATP binding"/>
    <property type="evidence" value="ECO:0007669"/>
    <property type="project" value="UniProtKB-KW"/>
</dbReference>
<dbReference type="SMART" id="SM00212">
    <property type="entry name" value="UBCc"/>
    <property type="match status" value="1"/>
</dbReference>